<dbReference type="EMBL" id="QWLA01000072">
    <property type="protein sequence ID" value="RIH83650.1"/>
    <property type="molecule type" value="Genomic_DNA"/>
</dbReference>
<gene>
    <name evidence="1" type="ORF">Mrose_02949</name>
</gene>
<comment type="caution">
    <text evidence="1">The sequence shown here is derived from an EMBL/GenBank/DDBJ whole genome shotgun (WGS) entry which is preliminary data.</text>
</comment>
<evidence type="ECO:0000313" key="2">
    <source>
        <dbReference type="Proteomes" id="UP000265341"/>
    </source>
</evidence>
<organism evidence="1 2">
    <name type="scientific">Calidithermus roseus</name>
    <dbReference type="NCBI Taxonomy" id="1644118"/>
    <lineage>
        <taxon>Bacteria</taxon>
        <taxon>Thermotogati</taxon>
        <taxon>Deinococcota</taxon>
        <taxon>Deinococci</taxon>
        <taxon>Thermales</taxon>
        <taxon>Thermaceae</taxon>
        <taxon>Calidithermus</taxon>
    </lineage>
</organism>
<protein>
    <recommendedName>
        <fullName evidence="3">Fibronectin-binding protein (FBP)</fullName>
    </recommendedName>
</protein>
<evidence type="ECO:0008006" key="3">
    <source>
        <dbReference type="Google" id="ProtNLM"/>
    </source>
</evidence>
<name>A0A399EK04_9DEIN</name>
<proteinExistence type="predicted"/>
<keyword evidence="2" id="KW-1185">Reference proteome</keyword>
<reference evidence="1 2" key="1">
    <citation type="submission" date="2018-08" db="EMBL/GenBank/DDBJ databases">
        <title>Meiothermus roseus NBRC 110900 genome sequencing project.</title>
        <authorList>
            <person name="Da Costa M.S."/>
            <person name="Albuquerque L."/>
            <person name="Raposo P."/>
            <person name="Froufe H.J.C."/>
            <person name="Barroso C.S."/>
            <person name="Egas C."/>
        </authorList>
    </citation>
    <scope>NUCLEOTIDE SEQUENCE [LARGE SCALE GENOMIC DNA]</scope>
    <source>
        <strain evidence="1 2">NBRC 110900</strain>
    </source>
</reference>
<dbReference type="Proteomes" id="UP000265341">
    <property type="component" value="Unassembled WGS sequence"/>
</dbReference>
<sequence length="123" mass="14025">MSEPSFDERELILELFPGTDPDLLPPGEVLYYRDEDGKVHIAEEPLEMVLEPLEATPSTAPVLCEACLRQMSRASVQFFRFSVGPSGRRWRYLTLCRDTAQCNGLAEPRRLRELLRRSIISDG</sequence>
<dbReference type="RefSeq" id="WP_119279575.1">
    <property type="nucleotide sequence ID" value="NZ_QWLA01000072.1"/>
</dbReference>
<dbReference type="OrthoDB" id="26186at2"/>
<evidence type="ECO:0000313" key="1">
    <source>
        <dbReference type="EMBL" id="RIH83650.1"/>
    </source>
</evidence>
<accession>A0A399EK04</accession>
<dbReference type="AlphaFoldDB" id="A0A399EK04"/>